<accession>A0A345HRW2</accession>
<keyword evidence="1" id="KW-0472">Membrane</keyword>
<dbReference type="Proteomes" id="UP000253868">
    <property type="component" value="Chromosome"/>
</dbReference>
<name>A0A345HRW2_9ACTN</name>
<keyword evidence="1" id="KW-1133">Transmembrane helix</keyword>
<feature type="transmembrane region" description="Helical" evidence="1">
    <location>
        <begin position="25"/>
        <end position="47"/>
    </location>
</feature>
<dbReference type="KEGG" id="spad:DVK44_19260"/>
<dbReference type="OrthoDB" id="4828447at2"/>
<sequence>MPDAAPGPSASGRAPRFRRGWGRGFLMAAVACGAVVALGVGAVLVLLDGQLPGGPGGTSVAADEPYYHTTAELEASADLVVRAKLGTGRTENRDGVTNMVAPAKIIATAKGGAVPGSSIEVAYTPPGTSSEAADLVPGKEYVLLLSGGGDGRYYLVNTTQGWYEVDGDGRMTDREIFPDVGPVGLSAGVRRGLGLVG</sequence>
<keyword evidence="3" id="KW-1185">Reference proteome</keyword>
<dbReference type="AlphaFoldDB" id="A0A345HRW2"/>
<dbReference type="EMBL" id="CP031194">
    <property type="protein sequence ID" value="AXG79436.1"/>
    <property type="molecule type" value="Genomic_DNA"/>
</dbReference>
<protein>
    <submittedName>
        <fullName evidence="2">Uncharacterized protein</fullName>
    </submittedName>
</protein>
<evidence type="ECO:0000313" key="2">
    <source>
        <dbReference type="EMBL" id="AXG79436.1"/>
    </source>
</evidence>
<reference evidence="3" key="1">
    <citation type="submission" date="2018-07" db="EMBL/GenBank/DDBJ databases">
        <authorList>
            <person name="Zhao J."/>
        </authorList>
    </citation>
    <scope>NUCLEOTIDE SEQUENCE [LARGE SCALE GENOMIC DNA]</scope>
    <source>
        <strain evidence="3">GSSD-12</strain>
    </source>
</reference>
<evidence type="ECO:0000313" key="3">
    <source>
        <dbReference type="Proteomes" id="UP000253868"/>
    </source>
</evidence>
<gene>
    <name evidence="2" type="ORF">DVK44_19260</name>
</gene>
<evidence type="ECO:0000256" key="1">
    <source>
        <dbReference type="SAM" id="Phobius"/>
    </source>
</evidence>
<proteinExistence type="predicted"/>
<organism evidence="2 3">
    <name type="scientific">Streptomyces paludis</name>
    <dbReference type="NCBI Taxonomy" id="2282738"/>
    <lineage>
        <taxon>Bacteria</taxon>
        <taxon>Bacillati</taxon>
        <taxon>Actinomycetota</taxon>
        <taxon>Actinomycetes</taxon>
        <taxon>Kitasatosporales</taxon>
        <taxon>Streptomycetaceae</taxon>
        <taxon>Streptomyces</taxon>
    </lineage>
</organism>
<keyword evidence="1" id="KW-0812">Transmembrane</keyword>